<dbReference type="FunFam" id="1.10.10.10:FF:000001">
    <property type="entry name" value="LysR family transcriptional regulator"/>
    <property type="match status" value="1"/>
</dbReference>
<keyword evidence="4" id="KW-0804">Transcription</keyword>
<dbReference type="PANTHER" id="PTHR30537">
    <property type="entry name" value="HTH-TYPE TRANSCRIPTIONAL REGULATOR"/>
    <property type="match status" value="1"/>
</dbReference>
<organism evidence="6 7">
    <name type="scientific">Spartinivicinus marinus</name>
    <dbReference type="NCBI Taxonomy" id="2994442"/>
    <lineage>
        <taxon>Bacteria</taxon>
        <taxon>Pseudomonadati</taxon>
        <taxon>Pseudomonadota</taxon>
        <taxon>Gammaproteobacteria</taxon>
        <taxon>Oceanospirillales</taxon>
        <taxon>Zooshikellaceae</taxon>
        <taxon>Spartinivicinus</taxon>
    </lineage>
</organism>
<protein>
    <submittedName>
        <fullName evidence="6">LysR family transcriptional regulator</fullName>
    </submittedName>
</protein>
<keyword evidence="7" id="KW-1185">Reference proteome</keyword>
<comment type="similarity">
    <text evidence="1">Belongs to the LysR transcriptional regulatory family.</text>
</comment>
<dbReference type="InterPro" id="IPR058163">
    <property type="entry name" value="LysR-type_TF_proteobact-type"/>
</dbReference>
<name>A0A853IC16_9GAMM</name>
<reference evidence="6 7" key="1">
    <citation type="submission" date="2020-07" db="EMBL/GenBank/DDBJ databases">
        <title>Endozoicomonas sp. nov., isolated from sediment.</title>
        <authorList>
            <person name="Gu T."/>
        </authorList>
    </citation>
    <scope>NUCLEOTIDE SEQUENCE [LARGE SCALE GENOMIC DNA]</scope>
    <source>
        <strain evidence="6 7">SM1973</strain>
    </source>
</reference>
<dbReference type="PANTHER" id="PTHR30537:SF5">
    <property type="entry name" value="HTH-TYPE TRANSCRIPTIONAL ACTIVATOR TTDR-RELATED"/>
    <property type="match status" value="1"/>
</dbReference>
<evidence type="ECO:0000256" key="3">
    <source>
        <dbReference type="ARBA" id="ARBA00023125"/>
    </source>
</evidence>
<dbReference type="InterPro" id="IPR036388">
    <property type="entry name" value="WH-like_DNA-bd_sf"/>
</dbReference>
<dbReference type="Pfam" id="PF03466">
    <property type="entry name" value="LysR_substrate"/>
    <property type="match status" value="1"/>
</dbReference>
<dbReference type="Pfam" id="PF00126">
    <property type="entry name" value="HTH_1"/>
    <property type="match status" value="1"/>
</dbReference>
<feature type="domain" description="HTH lysR-type" evidence="5">
    <location>
        <begin position="2"/>
        <end position="59"/>
    </location>
</feature>
<gene>
    <name evidence="6" type="ORF">H0A36_02830</name>
</gene>
<sequence>MLGFDEMAIFASVVEMGSFTAAGQKLNIPKSTVSQKVAQLEAAVGVRLLNRSTRKIHLTGAGEIFFNYCQQMVQQANQGRRAITSLQEHPTGNLRITCPEVSSHSLMPLLFNTFRQRYSQITLELFITDEYVDLIDQGFDFAFRAGKLDDSNLISRHLGNISRVLVAAPDYLNQYGRPKSPELLINHRCLKHQSLPIWQLQKGNNKRIHKPTSEWMSNSISFLFNSAILGDGIALLPSYICIDKINNNQLEVVLPDWEIPDNHYYLLYPSRTHLPKAQRTFIDFILEYNLEKYINIKFQPI</sequence>
<evidence type="ECO:0000259" key="5">
    <source>
        <dbReference type="PROSITE" id="PS50931"/>
    </source>
</evidence>
<accession>A0A853IC16</accession>
<evidence type="ECO:0000256" key="2">
    <source>
        <dbReference type="ARBA" id="ARBA00023015"/>
    </source>
</evidence>
<dbReference type="InterPro" id="IPR000847">
    <property type="entry name" value="LysR_HTH_N"/>
</dbReference>
<evidence type="ECO:0000256" key="4">
    <source>
        <dbReference type="ARBA" id="ARBA00023163"/>
    </source>
</evidence>
<dbReference type="GO" id="GO:0043565">
    <property type="term" value="F:sequence-specific DNA binding"/>
    <property type="evidence" value="ECO:0007669"/>
    <property type="project" value="TreeGrafter"/>
</dbReference>
<evidence type="ECO:0000256" key="1">
    <source>
        <dbReference type="ARBA" id="ARBA00009437"/>
    </source>
</evidence>
<proteinExistence type="inferred from homology"/>
<dbReference type="InterPro" id="IPR036390">
    <property type="entry name" value="WH_DNA-bd_sf"/>
</dbReference>
<keyword evidence="2" id="KW-0805">Transcription regulation</keyword>
<dbReference type="SUPFAM" id="SSF46785">
    <property type="entry name" value="Winged helix' DNA-binding domain"/>
    <property type="match status" value="1"/>
</dbReference>
<keyword evidence="3" id="KW-0238">DNA-binding</keyword>
<dbReference type="Proteomes" id="UP000569732">
    <property type="component" value="Unassembled WGS sequence"/>
</dbReference>
<dbReference type="GO" id="GO:0006351">
    <property type="term" value="P:DNA-templated transcription"/>
    <property type="evidence" value="ECO:0007669"/>
    <property type="project" value="TreeGrafter"/>
</dbReference>
<dbReference type="PROSITE" id="PS50931">
    <property type="entry name" value="HTH_LYSR"/>
    <property type="match status" value="1"/>
</dbReference>
<dbReference type="GO" id="GO:0003700">
    <property type="term" value="F:DNA-binding transcription factor activity"/>
    <property type="evidence" value="ECO:0007669"/>
    <property type="project" value="InterPro"/>
</dbReference>
<dbReference type="Gene3D" id="3.40.190.290">
    <property type="match status" value="1"/>
</dbReference>
<dbReference type="Gene3D" id="1.10.10.10">
    <property type="entry name" value="Winged helix-like DNA-binding domain superfamily/Winged helix DNA-binding domain"/>
    <property type="match status" value="1"/>
</dbReference>
<dbReference type="SUPFAM" id="SSF53850">
    <property type="entry name" value="Periplasmic binding protein-like II"/>
    <property type="match status" value="1"/>
</dbReference>
<dbReference type="CDD" id="cd08422">
    <property type="entry name" value="PBP2_CrgA_like"/>
    <property type="match status" value="1"/>
</dbReference>
<dbReference type="InterPro" id="IPR005119">
    <property type="entry name" value="LysR_subst-bd"/>
</dbReference>
<dbReference type="AlphaFoldDB" id="A0A853IC16"/>
<comment type="caution">
    <text evidence="6">The sequence shown here is derived from an EMBL/GenBank/DDBJ whole genome shotgun (WGS) entry which is preliminary data.</text>
</comment>
<evidence type="ECO:0000313" key="6">
    <source>
        <dbReference type="EMBL" id="NYZ64926.1"/>
    </source>
</evidence>
<dbReference type="RefSeq" id="WP_266195813.1">
    <property type="nucleotide sequence ID" value="NZ_JAPJZK010000001.1"/>
</dbReference>
<evidence type="ECO:0000313" key="7">
    <source>
        <dbReference type="Proteomes" id="UP000569732"/>
    </source>
</evidence>
<dbReference type="EMBL" id="JACCKB010000003">
    <property type="protein sequence ID" value="NYZ64926.1"/>
    <property type="molecule type" value="Genomic_DNA"/>
</dbReference>